<dbReference type="InterPro" id="IPR036779">
    <property type="entry name" value="LysM_dom_sf"/>
</dbReference>
<sequence>MSINKFIFFIILLFHLTYPSQAGFTCKTTTTSTCESLAGYVTPNATTLSDIASLFGLLDFNSLLGANSLPHDTSPDKLVAAKETIIIPFTCSCNNGTGISETSPIYRVLPGDFLYHIATNIFGFLATTDEIAVANDISNPDLIFDDQLLWIPLPCSCDKVDGNQVVHYAYVVPSSRSLKMVAKQFGVTVESLSKLNEHVADGEVLEAELVLDIPLRACTSSVSVASPDYPLLISNGSYVFTANNCVKCSCDSNYKNWTLYCERSPPDVKIQNWQQCPTVQCTGSAVASNGLNYALGQEIQDSTCNQPNCAYTGYNSLSGTISVSPLNVDTCHGGIPSPPSLFPSPVNPLAPPSTRTTTPKSK</sequence>
<comment type="caution">
    <text evidence="4">The sequence shown here is derived from an EMBL/GenBank/DDBJ whole genome shotgun (WGS) entry which is preliminary data.</text>
</comment>
<gene>
    <name evidence="4" type="ORF">MKW98_007225</name>
</gene>
<evidence type="ECO:0000259" key="3">
    <source>
        <dbReference type="PROSITE" id="PS51782"/>
    </source>
</evidence>
<feature type="compositionally biased region" description="Low complexity" evidence="1">
    <location>
        <begin position="352"/>
        <end position="362"/>
    </location>
</feature>
<feature type="signal peptide" evidence="2">
    <location>
        <begin position="1"/>
        <end position="22"/>
    </location>
</feature>
<dbReference type="PANTHER" id="PTHR33734">
    <property type="entry name" value="LYSM DOMAIN-CONTAINING GPI-ANCHORED PROTEIN 2"/>
    <property type="match status" value="1"/>
</dbReference>
<feature type="compositionally biased region" description="Pro residues" evidence="1">
    <location>
        <begin position="342"/>
        <end position="351"/>
    </location>
</feature>
<protein>
    <recommendedName>
        <fullName evidence="3">LysM domain-containing protein</fullName>
    </recommendedName>
</protein>
<dbReference type="Pfam" id="PF01476">
    <property type="entry name" value="LysM"/>
    <property type="match status" value="2"/>
</dbReference>
<dbReference type="PANTHER" id="PTHR33734:SF11">
    <property type="entry name" value="LYSM DOMAIN-CONTAINING GPI-ANCHORED PROTEIN 2"/>
    <property type="match status" value="1"/>
</dbReference>
<feature type="chain" id="PRO_5042093303" description="LysM domain-containing protein" evidence="2">
    <location>
        <begin position="23"/>
        <end position="362"/>
    </location>
</feature>
<dbReference type="Gene3D" id="3.10.350.10">
    <property type="entry name" value="LysM domain"/>
    <property type="match status" value="1"/>
</dbReference>
<keyword evidence="5" id="KW-1185">Reference proteome</keyword>
<proteinExistence type="predicted"/>
<keyword evidence="2" id="KW-0732">Signal</keyword>
<feature type="domain" description="LysM" evidence="3">
    <location>
        <begin position="104"/>
        <end position="151"/>
    </location>
</feature>
<dbReference type="EMBL" id="JAJJMB010009541">
    <property type="protein sequence ID" value="KAI3913209.1"/>
    <property type="molecule type" value="Genomic_DNA"/>
</dbReference>
<evidence type="ECO:0000313" key="4">
    <source>
        <dbReference type="EMBL" id="KAI3913209.1"/>
    </source>
</evidence>
<evidence type="ECO:0000256" key="1">
    <source>
        <dbReference type="SAM" id="MobiDB-lite"/>
    </source>
</evidence>
<dbReference type="Proteomes" id="UP001202328">
    <property type="component" value="Unassembled WGS sequence"/>
</dbReference>
<organism evidence="4 5">
    <name type="scientific">Papaver atlanticum</name>
    <dbReference type="NCBI Taxonomy" id="357466"/>
    <lineage>
        <taxon>Eukaryota</taxon>
        <taxon>Viridiplantae</taxon>
        <taxon>Streptophyta</taxon>
        <taxon>Embryophyta</taxon>
        <taxon>Tracheophyta</taxon>
        <taxon>Spermatophyta</taxon>
        <taxon>Magnoliopsida</taxon>
        <taxon>Ranunculales</taxon>
        <taxon>Papaveraceae</taxon>
        <taxon>Papaveroideae</taxon>
        <taxon>Papaver</taxon>
    </lineage>
</organism>
<accession>A0AAD4XIC3</accession>
<reference evidence="4" key="1">
    <citation type="submission" date="2022-04" db="EMBL/GenBank/DDBJ databases">
        <title>A functionally conserved STORR gene fusion in Papaver species that diverged 16.8 million years ago.</title>
        <authorList>
            <person name="Catania T."/>
        </authorList>
    </citation>
    <scope>NUCLEOTIDE SEQUENCE</scope>
    <source>
        <strain evidence="4">S-188037</strain>
    </source>
</reference>
<evidence type="ECO:0000313" key="5">
    <source>
        <dbReference type="Proteomes" id="UP001202328"/>
    </source>
</evidence>
<evidence type="ECO:0000256" key="2">
    <source>
        <dbReference type="SAM" id="SignalP"/>
    </source>
</evidence>
<feature type="region of interest" description="Disordered" evidence="1">
    <location>
        <begin position="342"/>
        <end position="362"/>
    </location>
</feature>
<dbReference type="PROSITE" id="PS51782">
    <property type="entry name" value="LYSM"/>
    <property type="match status" value="1"/>
</dbReference>
<name>A0AAD4XIC3_9MAGN</name>
<dbReference type="InterPro" id="IPR018392">
    <property type="entry name" value="LysM"/>
</dbReference>
<dbReference type="AlphaFoldDB" id="A0AAD4XIC3"/>
<dbReference type="CDD" id="cd00118">
    <property type="entry name" value="LysM"/>
    <property type="match status" value="1"/>
</dbReference>